<gene>
    <name evidence="3" type="ORF">MNBD_NITROSPINAE05-959</name>
</gene>
<dbReference type="EMBL" id="UOGG01000209">
    <property type="protein sequence ID" value="VAX32566.1"/>
    <property type="molecule type" value="Genomic_DNA"/>
</dbReference>
<reference evidence="3" key="1">
    <citation type="submission" date="2018-06" db="EMBL/GenBank/DDBJ databases">
        <authorList>
            <person name="Zhirakovskaya E."/>
        </authorList>
    </citation>
    <scope>NUCLEOTIDE SEQUENCE</scope>
</reference>
<evidence type="ECO:0000313" key="3">
    <source>
        <dbReference type="EMBL" id="VAX32566.1"/>
    </source>
</evidence>
<evidence type="ECO:0000256" key="1">
    <source>
        <dbReference type="ARBA" id="ARBA00022448"/>
    </source>
</evidence>
<dbReference type="GO" id="GO:0005524">
    <property type="term" value="F:ATP binding"/>
    <property type="evidence" value="ECO:0007669"/>
    <property type="project" value="InterPro"/>
</dbReference>
<keyword evidence="1" id="KW-0813">Transport</keyword>
<organism evidence="3">
    <name type="scientific">hydrothermal vent metagenome</name>
    <dbReference type="NCBI Taxonomy" id="652676"/>
    <lineage>
        <taxon>unclassified sequences</taxon>
        <taxon>metagenomes</taxon>
        <taxon>ecological metagenomes</taxon>
    </lineage>
</organism>
<sequence length="60" mass="6445">MVRLKNLSKSFGAKSVIRDVSLEIPAGERFILLGKSGCGKTTLLRLLAGFESPDRGAILI</sequence>
<feature type="non-terminal residue" evidence="3">
    <location>
        <position position="60"/>
    </location>
</feature>
<feature type="domain" description="ABC transporter" evidence="2">
    <location>
        <begin position="18"/>
        <end position="59"/>
    </location>
</feature>
<protein>
    <recommendedName>
        <fullName evidence="2">ABC transporter domain-containing protein</fullName>
    </recommendedName>
</protein>
<dbReference type="InterPro" id="IPR027417">
    <property type="entry name" value="P-loop_NTPase"/>
</dbReference>
<evidence type="ECO:0000259" key="2">
    <source>
        <dbReference type="Pfam" id="PF00005"/>
    </source>
</evidence>
<dbReference type="PANTHER" id="PTHR42781:SF4">
    <property type="entry name" value="SPERMIDINE_PUTRESCINE IMPORT ATP-BINDING PROTEIN POTA"/>
    <property type="match status" value="1"/>
</dbReference>
<accession>A0A3B1CPU8</accession>
<dbReference type="SUPFAM" id="SSF52540">
    <property type="entry name" value="P-loop containing nucleoside triphosphate hydrolases"/>
    <property type="match status" value="1"/>
</dbReference>
<dbReference type="Gene3D" id="3.40.50.300">
    <property type="entry name" value="P-loop containing nucleotide triphosphate hydrolases"/>
    <property type="match status" value="1"/>
</dbReference>
<dbReference type="GO" id="GO:0016887">
    <property type="term" value="F:ATP hydrolysis activity"/>
    <property type="evidence" value="ECO:0007669"/>
    <property type="project" value="InterPro"/>
</dbReference>
<name>A0A3B1CPU8_9ZZZZ</name>
<dbReference type="PANTHER" id="PTHR42781">
    <property type="entry name" value="SPERMIDINE/PUTRESCINE IMPORT ATP-BINDING PROTEIN POTA"/>
    <property type="match status" value="1"/>
</dbReference>
<proteinExistence type="predicted"/>
<dbReference type="AlphaFoldDB" id="A0A3B1CPU8"/>
<dbReference type="InterPro" id="IPR050093">
    <property type="entry name" value="ABC_SmlMolc_Importer"/>
</dbReference>
<dbReference type="InterPro" id="IPR003439">
    <property type="entry name" value="ABC_transporter-like_ATP-bd"/>
</dbReference>
<dbReference type="Pfam" id="PF00005">
    <property type="entry name" value="ABC_tran"/>
    <property type="match status" value="1"/>
</dbReference>